<evidence type="ECO:0000256" key="1">
    <source>
        <dbReference type="ARBA" id="ARBA00023015"/>
    </source>
</evidence>
<dbReference type="PROSITE" id="PS51063">
    <property type="entry name" value="HTH_CRP_2"/>
    <property type="match status" value="1"/>
</dbReference>
<dbReference type="EMBL" id="JACHOB010000001">
    <property type="protein sequence ID" value="MBB4658151.1"/>
    <property type="molecule type" value="Genomic_DNA"/>
</dbReference>
<dbReference type="Pfam" id="PF13545">
    <property type="entry name" value="HTH_Crp_2"/>
    <property type="match status" value="1"/>
</dbReference>
<dbReference type="InterPro" id="IPR036388">
    <property type="entry name" value="WH-like_DNA-bd_sf"/>
</dbReference>
<dbReference type="InterPro" id="IPR012318">
    <property type="entry name" value="HTH_CRP"/>
</dbReference>
<accession>A0A840I1I9</accession>
<dbReference type="PANTHER" id="PTHR24567:SF74">
    <property type="entry name" value="HTH-TYPE TRANSCRIPTIONAL REGULATOR ARCR"/>
    <property type="match status" value="1"/>
</dbReference>
<evidence type="ECO:0000259" key="4">
    <source>
        <dbReference type="PROSITE" id="PS50042"/>
    </source>
</evidence>
<dbReference type="InterPro" id="IPR036390">
    <property type="entry name" value="WH_DNA-bd_sf"/>
</dbReference>
<dbReference type="RefSeq" id="WP_183815759.1">
    <property type="nucleotide sequence ID" value="NZ_JACHOB010000001.1"/>
</dbReference>
<dbReference type="InterPro" id="IPR018490">
    <property type="entry name" value="cNMP-bd_dom_sf"/>
</dbReference>
<feature type="domain" description="HTH crp-type" evidence="5">
    <location>
        <begin position="150"/>
        <end position="211"/>
    </location>
</feature>
<dbReference type="GO" id="GO:0005829">
    <property type="term" value="C:cytosol"/>
    <property type="evidence" value="ECO:0007669"/>
    <property type="project" value="TreeGrafter"/>
</dbReference>
<dbReference type="Gene3D" id="1.10.10.10">
    <property type="entry name" value="Winged helix-like DNA-binding domain superfamily/Winged helix DNA-binding domain"/>
    <property type="match status" value="1"/>
</dbReference>
<dbReference type="SUPFAM" id="SSF51206">
    <property type="entry name" value="cAMP-binding domain-like"/>
    <property type="match status" value="1"/>
</dbReference>
<dbReference type="InterPro" id="IPR014710">
    <property type="entry name" value="RmlC-like_jellyroll"/>
</dbReference>
<gene>
    <name evidence="6" type="ORF">GGQ59_000651</name>
</gene>
<dbReference type="Pfam" id="PF00027">
    <property type="entry name" value="cNMP_binding"/>
    <property type="match status" value="1"/>
</dbReference>
<protein>
    <submittedName>
        <fullName evidence="6">CRP-like cAMP-binding protein</fullName>
    </submittedName>
</protein>
<dbReference type="PANTHER" id="PTHR24567">
    <property type="entry name" value="CRP FAMILY TRANSCRIPTIONAL REGULATORY PROTEIN"/>
    <property type="match status" value="1"/>
</dbReference>
<keyword evidence="1" id="KW-0805">Transcription regulation</keyword>
<keyword evidence="2" id="KW-0238">DNA-binding</keyword>
<sequence length="220" mass="23566">MAATPDVLAFLRRRELFAELTEAGLARLADAARPLTLVPGQILFCQDETADAAYVIREGTIAVGTVDGSGREVHFADLQAGAVFGEVGLIDGGPRTATATAATRASLLRLPGFVFLDVARTEWGFALALMRDLVAKLRAADTYIEDKSALLLPARLAKFLLAADGPIRLTQAQIAERMGTSREAVNRQLRAFEVEGTVELGRGRVLVTDAERLSNRLGSC</sequence>
<dbReference type="GO" id="GO:0003677">
    <property type="term" value="F:DNA binding"/>
    <property type="evidence" value="ECO:0007669"/>
    <property type="project" value="UniProtKB-KW"/>
</dbReference>
<keyword evidence="7" id="KW-1185">Reference proteome</keyword>
<dbReference type="PROSITE" id="PS00889">
    <property type="entry name" value="CNMP_BINDING_2"/>
    <property type="match status" value="1"/>
</dbReference>
<keyword evidence="3" id="KW-0804">Transcription</keyword>
<reference evidence="6 7" key="1">
    <citation type="submission" date="2020-08" db="EMBL/GenBank/DDBJ databases">
        <title>Genomic Encyclopedia of Type Strains, Phase IV (KMG-IV): sequencing the most valuable type-strain genomes for metagenomic binning, comparative biology and taxonomic classification.</title>
        <authorList>
            <person name="Goeker M."/>
        </authorList>
    </citation>
    <scope>NUCLEOTIDE SEQUENCE [LARGE SCALE GENOMIC DNA]</scope>
    <source>
        <strain evidence="6 7">DSM 102850</strain>
    </source>
</reference>
<dbReference type="InterPro" id="IPR050397">
    <property type="entry name" value="Env_Response_Regulators"/>
</dbReference>
<dbReference type="GO" id="GO:0003700">
    <property type="term" value="F:DNA-binding transcription factor activity"/>
    <property type="evidence" value="ECO:0007669"/>
    <property type="project" value="TreeGrafter"/>
</dbReference>
<organism evidence="6 7">
    <name type="scientific">Parvularcula dongshanensis</name>
    <dbReference type="NCBI Taxonomy" id="1173995"/>
    <lineage>
        <taxon>Bacteria</taxon>
        <taxon>Pseudomonadati</taxon>
        <taxon>Pseudomonadota</taxon>
        <taxon>Alphaproteobacteria</taxon>
        <taxon>Parvularculales</taxon>
        <taxon>Parvularculaceae</taxon>
        <taxon>Parvularcula</taxon>
    </lineage>
</organism>
<proteinExistence type="predicted"/>
<dbReference type="CDD" id="cd00038">
    <property type="entry name" value="CAP_ED"/>
    <property type="match status" value="1"/>
</dbReference>
<dbReference type="SMART" id="SM00419">
    <property type="entry name" value="HTH_CRP"/>
    <property type="match status" value="1"/>
</dbReference>
<comment type="caution">
    <text evidence="6">The sequence shown here is derived from an EMBL/GenBank/DDBJ whole genome shotgun (WGS) entry which is preliminary data.</text>
</comment>
<dbReference type="SUPFAM" id="SSF46785">
    <property type="entry name" value="Winged helix' DNA-binding domain"/>
    <property type="match status" value="1"/>
</dbReference>
<dbReference type="Proteomes" id="UP000563524">
    <property type="component" value="Unassembled WGS sequence"/>
</dbReference>
<dbReference type="SMART" id="SM00100">
    <property type="entry name" value="cNMP"/>
    <property type="match status" value="1"/>
</dbReference>
<dbReference type="PROSITE" id="PS50042">
    <property type="entry name" value="CNMP_BINDING_3"/>
    <property type="match status" value="1"/>
</dbReference>
<evidence type="ECO:0000313" key="6">
    <source>
        <dbReference type="EMBL" id="MBB4658151.1"/>
    </source>
</evidence>
<dbReference type="InterPro" id="IPR000595">
    <property type="entry name" value="cNMP-bd_dom"/>
</dbReference>
<evidence type="ECO:0000259" key="5">
    <source>
        <dbReference type="PROSITE" id="PS51063"/>
    </source>
</evidence>
<feature type="domain" description="Cyclic nucleotide-binding" evidence="4">
    <location>
        <begin position="16"/>
        <end position="118"/>
    </location>
</feature>
<dbReference type="AlphaFoldDB" id="A0A840I1I9"/>
<evidence type="ECO:0000313" key="7">
    <source>
        <dbReference type="Proteomes" id="UP000563524"/>
    </source>
</evidence>
<evidence type="ECO:0000256" key="3">
    <source>
        <dbReference type="ARBA" id="ARBA00023163"/>
    </source>
</evidence>
<dbReference type="InterPro" id="IPR018488">
    <property type="entry name" value="cNMP-bd_CS"/>
</dbReference>
<dbReference type="Gene3D" id="2.60.120.10">
    <property type="entry name" value="Jelly Rolls"/>
    <property type="match status" value="1"/>
</dbReference>
<name>A0A840I1I9_9PROT</name>
<evidence type="ECO:0000256" key="2">
    <source>
        <dbReference type="ARBA" id="ARBA00023125"/>
    </source>
</evidence>